<keyword evidence="1" id="KW-0472">Membrane</keyword>
<dbReference type="OrthoDB" id="3206999at2"/>
<feature type="transmembrane region" description="Helical" evidence="1">
    <location>
        <begin position="69"/>
        <end position="87"/>
    </location>
</feature>
<feature type="transmembrane region" description="Helical" evidence="1">
    <location>
        <begin position="12"/>
        <end position="32"/>
    </location>
</feature>
<evidence type="ECO:0000313" key="3">
    <source>
        <dbReference type="EMBL" id="TDD86692.1"/>
    </source>
</evidence>
<sequence>MSDSDERLEIRIGCTSGVLWVPILSALVTVLLGGPWWAPLSCLAVLVMGYAWAILVTGVLVYFTWGTSWVAVPLVFLAGSTLQRIWYQPWRVRQRGMRWFAAYLRTNRRAHLRRAVKALRRALASASPQDPNRAMFAGNYASALVALHGREDMPQVLDQAERLCRQALAALPAGHPHRVTCLSSLSGVLQARYARDNDRTLLEEIVHVSREAVAAPHDDDEAPAVLSNLGGALLLLYERTASAETLQEGLRVSREALAAAQPGSPYTYGLRGNLNSALLVAYSVDMELAALEEAVQLGRQVVAATPPGSLMADSFPANLANTLVVLFERTRRTELLDEAVELAHDALAECPPDHPERDAFFSTLGRVLLMAAEFGDRPDLADEAVAALREAATIIPARHVKRADRLDDLCAALTTSFTVHRRPDDVTEAVRAGRESLSVAPHDDPGRGLRLARLGRALEARYDHNGDPADLAESCRTLATAAETTSAPVTVRVEAARRAAEVHIRAQDHRAALAMAELAVEQIPRVAPRRLGFDDRVQSATGMTGLAATAAEAAIGAGEPGRAVELLEQARGVVLNGMFDLRGDLTELRSRDPGLAGELDDLVRAIERADETPLPADRSREALSELRTRLNRQWDELLARIRAHDGLGDFLLPPPVGRLREQATEGPIACVTTHRTHGSALIVTDDPTSPVIVVDLPQLTREAVDERVAALQHAHRVATEPGAATRRRQAQQDVLRILEWLWDAAAAPVLTALDITGLPADGQWPRIWWCPVGPCVFLPLHAAGRHADGGHDTVIDRVISSYTTTIRALAHARRSRPGPRRRPSALVVSVPDAPGAARLPGATAEAELLGRLPLAPKILHSPGRTAVTDALPHHEIAHFACHGVADTHVPTDSRLLLKDHLDQPLTVSAIGRLRLDRGELAYLSACSTTDTSERHADEAVHVTAAFQLVGYRSVVGTLWPVNDRAAATIAENFYTNLTRAGSTVPDPTAGAPALHHAVHAHRARYPGLPTQWASYIHHGP</sequence>
<dbReference type="Proteomes" id="UP000295578">
    <property type="component" value="Unassembled WGS sequence"/>
</dbReference>
<feature type="domain" description="CHAT" evidence="2">
    <location>
        <begin position="736"/>
        <end position="1019"/>
    </location>
</feature>
<reference evidence="3 4" key="1">
    <citation type="submission" date="2019-03" db="EMBL/GenBank/DDBJ databases">
        <title>Draft genome sequences of novel Actinobacteria.</title>
        <authorList>
            <person name="Sahin N."/>
            <person name="Ay H."/>
            <person name="Saygin H."/>
        </authorList>
    </citation>
    <scope>NUCLEOTIDE SEQUENCE [LARGE SCALE GENOMIC DNA]</scope>
    <source>
        <strain evidence="3 4">DSM 45941</strain>
    </source>
</reference>
<gene>
    <name evidence="3" type="ORF">E1293_09275</name>
</gene>
<protein>
    <submittedName>
        <fullName evidence="3">CHAT domain-containing protein</fullName>
    </submittedName>
</protein>
<dbReference type="InterPro" id="IPR011990">
    <property type="entry name" value="TPR-like_helical_dom_sf"/>
</dbReference>
<dbReference type="EMBL" id="SMKY01000028">
    <property type="protein sequence ID" value="TDD86692.1"/>
    <property type="molecule type" value="Genomic_DNA"/>
</dbReference>
<dbReference type="Pfam" id="PF12770">
    <property type="entry name" value="CHAT"/>
    <property type="match status" value="1"/>
</dbReference>
<evidence type="ECO:0000313" key="4">
    <source>
        <dbReference type="Proteomes" id="UP000295578"/>
    </source>
</evidence>
<evidence type="ECO:0000256" key="1">
    <source>
        <dbReference type="SAM" id="Phobius"/>
    </source>
</evidence>
<dbReference type="Gene3D" id="1.25.40.10">
    <property type="entry name" value="Tetratricopeptide repeat domain"/>
    <property type="match status" value="2"/>
</dbReference>
<keyword evidence="4" id="KW-1185">Reference proteome</keyword>
<keyword evidence="1" id="KW-0812">Transmembrane</keyword>
<organism evidence="3 4">
    <name type="scientific">Actinomadura darangshiensis</name>
    <dbReference type="NCBI Taxonomy" id="705336"/>
    <lineage>
        <taxon>Bacteria</taxon>
        <taxon>Bacillati</taxon>
        <taxon>Actinomycetota</taxon>
        <taxon>Actinomycetes</taxon>
        <taxon>Streptosporangiales</taxon>
        <taxon>Thermomonosporaceae</taxon>
        <taxon>Actinomadura</taxon>
    </lineage>
</organism>
<proteinExistence type="predicted"/>
<dbReference type="RefSeq" id="WP_132195913.1">
    <property type="nucleotide sequence ID" value="NZ_SMKY01000028.1"/>
</dbReference>
<comment type="caution">
    <text evidence="3">The sequence shown here is derived from an EMBL/GenBank/DDBJ whole genome shotgun (WGS) entry which is preliminary data.</text>
</comment>
<accession>A0A4R5BRG8</accession>
<name>A0A4R5BRG8_9ACTN</name>
<evidence type="ECO:0000259" key="2">
    <source>
        <dbReference type="Pfam" id="PF12770"/>
    </source>
</evidence>
<dbReference type="InterPro" id="IPR024983">
    <property type="entry name" value="CHAT_dom"/>
</dbReference>
<feature type="transmembrane region" description="Helical" evidence="1">
    <location>
        <begin position="38"/>
        <end position="62"/>
    </location>
</feature>
<dbReference type="AlphaFoldDB" id="A0A4R5BRG8"/>
<keyword evidence="1" id="KW-1133">Transmembrane helix</keyword>